<feature type="domain" description="YrhK" evidence="2">
    <location>
        <begin position="24"/>
        <end position="81"/>
    </location>
</feature>
<dbReference type="Proteomes" id="UP001269375">
    <property type="component" value="Unassembled WGS sequence"/>
</dbReference>
<keyword evidence="1" id="KW-1133">Transmembrane helix</keyword>
<dbReference type="RefSeq" id="WP_251589656.1">
    <property type="nucleotide sequence ID" value="NZ_JAMLJI010000001.1"/>
</dbReference>
<feature type="transmembrane region" description="Helical" evidence="1">
    <location>
        <begin position="49"/>
        <end position="71"/>
    </location>
</feature>
<name>A0ABU1GUV4_9GAMM</name>
<dbReference type="Pfam" id="PF14145">
    <property type="entry name" value="YrhK"/>
    <property type="match status" value="1"/>
</dbReference>
<keyword evidence="1" id="KW-0812">Transmembrane</keyword>
<evidence type="ECO:0000313" key="4">
    <source>
        <dbReference type="Proteomes" id="UP001269375"/>
    </source>
</evidence>
<comment type="caution">
    <text evidence="3">The sequence shown here is derived from an EMBL/GenBank/DDBJ whole genome shotgun (WGS) entry which is preliminary data.</text>
</comment>
<reference evidence="3 4" key="1">
    <citation type="submission" date="2023-04" db="EMBL/GenBank/DDBJ databases">
        <title>A long-awaited taxogenomic arrangement of the family Halomonadaceae.</title>
        <authorList>
            <person name="De La Haba R."/>
            <person name="Chuvochina M."/>
            <person name="Wittouck S."/>
            <person name="Arahal D.R."/>
            <person name="Sanchez-Porro C."/>
            <person name="Hugenholtz P."/>
            <person name="Ventosa A."/>
        </authorList>
    </citation>
    <scope>NUCLEOTIDE SEQUENCE [LARGE SCALE GENOMIC DNA]</scope>
    <source>
        <strain evidence="3 4">DSM 22428</strain>
    </source>
</reference>
<evidence type="ECO:0000256" key="1">
    <source>
        <dbReference type="SAM" id="Phobius"/>
    </source>
</evidence>
<protein>
    <submittedName>
        <fullName evidence="3">YrhK family protein</fullName>
    </submittedName>
</protein>
<keyword evidence="4" id="KW-1185">Reference proteome</keyword>
<feature type="transmembrane region" description="Helical" evidence="1">
    <location>
        <begin position="26"/>
        <end position="43"/>
    </location>
</feature>
<evidence type="ECO:0000259" key="2">
    <source>
        <dbReference type="Pfam" id="PF14145"/>
    </source>
</evidence>
<dbReference type="EMBL" id="JARWAO010000003">
    <property type="protein sequence ID" value="MDR5895807.1"/>
    <property type="molecule type" value="Genomic_DNA"/>
</dbReference>
<sequence>MRKMKHDNGDLSFRFGHDEIVIHKRYAALSMVNDLMIGLWFLIGSFCFFYEGATLIVGTWLFVIGSAQLLIRPGIRLARSIHLNHLPSNGTQDF</sequence>
<evidence type="ECO:0000313" key="3">
    <source>
        <dbReference type="EMBL" id="MDR5895807.1"/>
    </source>
</evidence>
<accession>A0ABU1GUV4</accession>
<dbReference type="InterPro" id="IPR025424">
    <property type="entry name" value="YrhK_domain"/>
</dbReference>
<keyword evidence="1" id="KW-0472">Membrane</keyword>
<gene>
    <name evidence="3" type="ORF">QC825_06955</name>
</gene>
<proteinExistence type="predicted"/>
<organism evidence="3 4">
    <name type="scientific">Larsenimonas suaedae</name>
    <dbReference type="NCBI Taxonomy" id="1851019"/>
    <lineage>
        <taxon>Bacteria</taxon>
        <taxon>Pseudomonadati</taxon>
        <taxon>Pseudomonadota</taxon>
        <taxon>Gammaproteobacteria</taxon>
        <taxon>Oceanospirillales</taxon>
        <taxon>Halomonadaceae</taxon>
        <taxon>Larsenimonas</taxon>
    </lineage>
</organism>